<organism evidence="2 3">
    <name type="scientific">Candidatus Uhrbacteria bacterium RIFCSPHIGHO2_02_FULL_57_19</name>
    <dbReference type="NCBI Taxonomy" id="1802391"/>
    <lineage>
        <taxon>Bacteria</taxon>
        <taxon>Candidatus Uhriibacteriota</taxon>
    </lineage>
</organism>
<evidence type="ECO:0000313" key="2">
    <source>
        <dbReference type="EMBL" id="OGL72857.1"/>
    </source>
</evidence>
<evidence type="ECO:0000256" key="1">
    <source>
        <dbReference type="SAM" id="Phobius"/>
    </source>
</evidence>
<reference evidence="2 3" key="1">
    <citation type="journal article" date="2016" name="Nat. Commun.">
        <title>Thousands of microbial genomes shed light on interconnected biogeochemical processes in an aquifer system.</title>
        <authorList>
            <person name="Anantharaman K."/>
            <person name="Brown C.T."/>
            <person name="Hug L.A."/>
            <person name="Sharon I."/>
            <person name="Castelle C.J."/>
            <person name="Probst A.J."/>
            <person name="Thomas B.C."/>
            <person name="Singh A."/>
            <person name="Wilkins M.J."/>
            <person name="Karaoz U."/>
            <person name="Brodie E.L."/>
            <person name="Williams K.H."/>
            <person name="Hubbard S.S."/>
            <person name="Banfield J.F."/>
        </authorList>
    </citation>
    <scope>NUCLEOTIDE SEQUENCE [LARGE SCALE GENOMIC DNA]</scope>
</reference>
<keyword evidence="1" id="KW-0472">Membrane</keyword>
<comment type="caution">
    <text evidence="2">The sequence shown here is derived from an EMBL/GenBank/DDBJ whole genome shotgun (WGS) entry which is preliminary data.</text>
</comment>
<sequence>MRYIFGVIFIVLGAAMVIWTEKLFGWVGQIQWAETHIGPGGTRTFIKLLGLAVIFIALLLMTGTVEDILTAIFVPKGI</sequence>
<keyword evidence="1" id="KW-0812">Transmembrane</keyword>
<gene>
    <name evidence="2" type="ORF">A3D72_02240</name>
</gene>
<dbReference type="Proteomes" id="UP000176303">
    <property type="component" value="Unassembled WGS sequence"/>
</dbReference>
<proteinExistence type="predicted"/>
<dbReference type="AlphaFoldDB" id="A0A1F7U586"/>
<name>A0A1F7U586_9BACT</name>
<accession>A0A1F7U586</accession>
<protein>
    <submittedName>
        <fullName evidence="2">Uncharacterized protein</fullName>
    </submittedName>
</protein>
<feature type="transmembrane region" description="Helical" evidence="1">
    <location>
        <begin position="44"/>
        <end position="74"/>
    </location>
</feature>
<dbReference type="EMBL" id="MGDZ01000048">
    <property type="protein sequence ID" value="OGL72857.1"/>
    <property type="molecule type" value="Genomic_DNA"/>
</dbReference>
<evidence type="ECO:0000313" key="3">
    <source>
        <dbReference type="Proteomes" id="UP000176303"/>
    </source>
</evidence>
<keyword evidence="1" id="KW-1133">Transmembrane helix</keyword>
<dbReference type="STRING" id="1802391.A3D72_02240"/>